<accession>A0A1D3TVV2</accession>
<gene>
    <name evidence="2" type="ORF">SAMN05421730_101919</name>
</gene>
<dbReference type="STRING" id="1619234.SAMN05421730_101919"/>
<feature type="transmembrane region" description="Helical" evidence="1">
    <location>
        <begin position="48"/>
        <end position="67"/>
    </location>
</feature>
<keyword evidence="1" id="KW-0812">Transmembrane</keyword>
<evidence type="ECO:0000313" key="2">
    <source>
        <dbReference type="EMBL" id="SCP98310.1"/>
    </source>
</evidence>
<dbReference type="AlphaFoldDB" id="A0A1D3TVV2"/>
<keyword evidence="1" id="KW-1133">Transmembrane helix</keyword>
<feature type="transmembrane region" description="Helical" evidence="1">
    <location>
        <begin position="12"/>
        <end position="36"/>
    </location>
</feature>
<evidence type="ECO:0000313" key="3">
    <source>
        <dbReference type="Proteomes" id="UP000199315"/>
    </source>
</evidence>
<protein>
    <submittedName>
        <fullName evidence="2">Uncharacterized protein</fullName>
    </submittedName>
</protein>
<organism evidence="2 3">
    <name type="scientific">Anaerobium acetethylicum</name>
    <dbReference type="NCBI Taxonomy" id="1619234"/>
    <lineage>
        <taxon>Bacteria</taxon>
        <taxon>Bacillati</taxon>
        <taxon>Bacillota</taxon>
        <taxon>Clostridia</taxon>
        <taxon>Lachnospirales</taxon>
        <taxon>Lachnospiraceae</taxon>
        <taxon>Anaerobium</taxon>
    </lineage>
</organism>
<dbReference type="Proteomes" id="UP000199315">
    <property type="component" value="Unassembled WGS sequence"/>
</dbReference>
<keyword evidence="1" id="KW-0472">Membrane</keyword>
<reference evidence="2 3" key="1">
    <citation type="submission" date="2016-09" db="EMBL/GenBank/DDBJ databases">
        <authorList>
            <person name="Capua I."/>
            <person name="De Benedictis P."/>
            <person name="Joannis T."/>
            <person name="Lombin L.H."/>
            <person name="Cattoli G."/>
        </authorList>
    </citation>
    <scope>NUCLEOTIDE SEQUENCE [LARGE SCALE GENOMIC DNA]</scope>
    <source>
        <strain evidence="2 3">GluBS11</strain>
    </source>
</reference>
<name>A0A1D3TVV2_9FIRM</name>
<dbReference type="EMBL" id="FMKA01000019">
    <property type="protein sequence ID" value="SCP98310.1"/>
    <property type="molecule type" value="Genomic_DNA"/>
</dbReference>
<keyword evidence="3" id="KW-1185">Reference proteome</keyword>
<sequence length="68" mass="8222">MENLVFALYGKVLIGVFYLSLLVFIIFPLITGKYWGKDETIERNINKLVKKIVFWFAFFVHVLFRWLY</sequence>
<dbReference type="RefSeq" id="WP_091235245.1">
    <property type="nucleotide sequence ID" value="NZ_FMKA01000019.1"/>
</dbReference>
<evidence type="ECO:0000256" key="1">
    <source>
        <dbReference type="SAM" id="Phobius"/>
    </source>
</evidence>
<proteinExistence type="predicted"/>